<dbReference type="EMBL" id="JABBWE010000113">
    <property type="protein sequence ID" value="KAG1785334.1"/>
    <property type="molecule type" value="Genomic_DNA"/>
</dbReference>
<keyword evidence="1" id="KW-0472">Membrane</keyword>
<feature type="transmembrane region" description="Helical" evidence="1">
    <location>
        <begin position="57"/>
        <end position="81"/>
    </location>
</feature>
<organism evidence="2 3">
    <name type="scientific">Suillus plorans</name>
    <dbReference type="NCBI Taxonomy" id="116603"/>
    <lineage>
        <taxon>Eukaryota</taxon>
        <taxon>Fungi</taxon>
        <taxon>Dikarya</taxon>
        <taxon>Basidiomycota</taxon>
        <taxon>Agaricomycotina</taxon>
        <taxon>Agaricomycetes</taxon>
        <taxon>Agaricomycetidae</taxon>
        <taxon>Boletales</taxon>
        <taxon>Suillineae</taxon>
        <taxon>Suillaceae</taxon>
        <taxon>Suillus</taxon>
    </lineage>
</organism>
<name>A0A9P7AAB5_9AGAM</name>
<evidence type="ECO:0000256" key="1">
    <source>
        <dbReference type="SAM" id="Phobius"/>
    </source>
</evidence>
<proteinExistence type="predicted"/>
<sequence length="344" mass="38978">MSSSAQDAIPQLDLGNTFGALFIGVILAAVLFGLTNVQAFIYLQAHRNAGMTFFKLVITWLWISDALHLALTIHCVYYYLVNNYANFGVLTEIVWSLKLQLVISALIVPMVHLLYVHRIWKSDYSLIIVNLLHLLNEPSERRSIKSSPGHIVGHGLGVVIPLAWEQVNLFKDLAKTMWSTYLSLGAATFIDIIITSSLCYLLATSRTGFSWYRAAHSLSGSDMLTQVTQHRFIHNKARGLYRQYWLSDKYFFGVNDNHIYVNSFIALLNARYYMQAKAIVDPPQLYERHGVYHQELHTSGSQDEEFHKSQGDPKDEVLRITQPIQGIMVGGCVMVDGRRIIDTP</sequence>
<feature type="transmembrane region" description="Helical" evidence="1">
    <location>
        <begin position="93"/>
        <end position="116"/>
    </location>
</feature>
<accession>A0A9P7AAB5</accession>
<reference evidence="2" key="1">
    <citation type="journal article" date="2020" name="New Phytol.">
        <title>Comparative genomics reveals dynamic genome evolution in host specialist ectomycorrhizal fungi.</title>
        <authorList>
            <person name="Lofgren L.A."/>
            <person name="Nguyen N.H."/>
            <person name="Vilgalys R."/>
            <person name="Ruytinx J."/>
            <person name="Liao H.L."/>
            <person name="Branco S."/>
            <person name="Kuo A."/>
            <person name="LaButti K."/>
            <person name="Lipzen A."/>
            <person name="Andreopoulos W."/>
            <person name="Pangilinan J."/>
            <person name="Riley R."/>
            <person name="Hundley H."/>
            <person name="Na H."/>
            <person name="Barry K."/>
            <person name="Grigoriev I.V."/>
            <person name="Stajich J.E."/>
            <person name="Kennedy P.G."/>
        </authorList>
    </citation>
    <scope>NUCLEOTIDE SEQUENCE</scope>
    <source>
        <strain evidence="2">S12</strain>
    </source>
</reference>
<feature type="transmembrane region" description="Helical" evidence="1">
    <location>
        <begin position="181"/>
        <end position="203"/>
    </location>
</feature>
<dbReference type="PANTHER" id="PTHR40465:SF1">
    <property type="entry name" value="DUF6534 DOMAIN-CONTAINING PROTEIN"/>
    <property type="match status" value="1"/>
</dbReference>
<keyword evidence="3" id="KW-1185">Reference proteome</keyword>
<dbReference type="OrthoDB" id="2535105at2759"/>
<comment type="caution">
    <text evidence="2">The sequence shown here is derived from an EMBL/GenBank/DDBJ whole genome shotgun (WGS) entry which is preliminary data.</text>
</comment>
<evidence type="ECO:0000313" key="2">
    <source>
        <dbReference type="EMBL" id="KAG1785334.1"/>
    </source>
</evidence>
<dbReference type="GeneID" id="64601968"/>
<dbReference type="PANTHER" id="PTHR40465">
    <property type="entry name" value="CHROMOSOME 1, WHOLE GENOME SHOTGUN SEQUENCE"/>
    <property type="match status" value="1"/>
</dbReference>
<keyword evidence="1" id="KW-1133">Transmembrane helix</keyword>
<keyword evidence="1" id="KW-0812">Transmembrane</keyword>
<gene>
    <name evidence="2" type="ORF">HD556DRAFT_1459191</name>
</gene>
<dbReference type="RefSeq" id="XP_041152817.1">
    <property type="nucleotide sequence ID" value="XM_041308204.1"/>
</dbReference>
<dbReference type="Proteomes" id="UP000719766">
    <property type="component" value="Unassembled WGS sequence"/>
</dbReference>
<feature type="transmembrane region" description="Helical" evidence="1">
    <location>
        <begin position="20"/>
        <end position="45"/>
    </location>
</feature>
<evidence type="ECO:0000313" key="3">
    <source>
        <dbReference type="Proteomes" id="UP000719766"/>
    </source>
</evidence>
<dbReference type="AlphaFoldDB" id="A0A9P7AAB5"/>
<protein>
    <submittedName>
        <fullName evidence="2">Uncharacterized protein</fullName>
    </submittedName>
</protein>